<proteinExistence type="predicted"/>
<protein>
    <submittedName>
        <fullName evidence="1">Uncharacterized protein</fullName>
    </submittedName>
</protein>
<comment type="caution">
    <text evidence="1">The sequence shown here is derived from an EMBL/GenBank/DDBJ whole genome shotgun (WGS) entry which is preliminary data.</text>
</comment>
<organism evidence="1 2">
    <name type="scientific">Pseudomonas yamanorum</name>
    <dbReference type="NCBI Taxonomy" id="515393"/>
    <lineage>
        <taxon>Bacteria</taxon>
        <taxon>Pseudomonadati</taxon>
        <taxon>Pseudomonadota</taxon>
        <taxon>Gammaproteobacteria</taxon>
        <taxon>Pseudomonadales</taxon>
        <taxon>Pseudomonadaceae</taxon>
        <taxon>Pseudomonas</taxon>
    </lineage>
</organism>
<gene>
    <name evidence="1" type="ORF">HX828_19825</name>
</gene>
<reference evidence="1 2" key="1">
    <citation type="submission" date="2020-04" db="EMBL/GenBank/DDBJ databases">
        <title>Molecular characterization of pseudomonads from Agaricus bisporus reveal novel blotch 2 pathogens in Western Europe.</title>
        <authorList>
            <person name="Taparia T."/>
            <person name="Krijger M."/>
            <person name="Haynes E."/>
            <person name="Elpinstone J.G."/>
            <person name="Noble R."/>
            <person name="Van Der Wolf J."/>
        </authorList>
    </citation>
    <scope>NUCLEOTIDE SEQUENCE [LARGE SCALE GENOMIC DNA]</scope>
    <source>
        <strain evidence="1 2">IPO3781</strain>
    </source>
</reference>
<dbReference type="RefSeq" id="WP_177115212.1">
    <property type="nucleotide sequence ID" value="NZ_JACARF010000023.1"/>
</dbReference>
<name>A0A7Y8K695_9PSED</name>
<evidence type="ECO:0000313" key="2">
    <source>
        <dbReference type="Proteomes" id="UP000537188"/>
    </source>
</evidence>
<dbReference type="EMBL" id="JACARF010000023">
    <property type="protein sequence ID" value="NWE77818.1"/>
    <property type="molecule type" value="Genomic_DNA"/>
</dbReference>
<dbReference type="Proteomes" id="UP000537188">
    <property type="component" value="Unassembled WGS sequence"/>
</dbReference>
<sequence length="78" mass="9063">MKDTRQLVSNLKKLMLESNDWVSNYPLLPILIYERAITYSGYDPAALFEKTFSTHGWPSQWRDASTTTITTSPKDMKY</sequence>
<evidence type="ECO:0000313" key="1">
    <source>
        <dbReference type="EMBL" id="NWE77818.1"/>
    </source>
</evidence>
<accession>A0A7Y8K695</accession>
<dbReference type="AlphaFoldDB" id="A0A7Y8K695"/>